<accession>A0A7W9YQ06</accession>
<comment type="similarity">
    <text evidence="7 12">In the N-terminal section; belongs to the aldehyde dehydrogenase family.</text>
</comment>
<evidence type="ECO:0000256" key="1">
    <source>
        <dbReference type="ARBA" id="ARBA00001954"/>
    </source>
</evidence>
<evidence type="ECO:0000256" key="6">
    <source>
        <dbReference type="ARBA" id="ARBA00023268"/>
    </source>
</evidence>
<dbReference type="FunFam" id="1.20.1090.10:FF:000001">
    <property type="entry name" value="Aldehyde-alcohol dehydrogenase"/>
    <property type="match status" value="1"/>
</dbReference>
<dbReference type="RefSeq" id="WP_183247721.1">
    <property type="nucleotide sequence ID" value="NZ_JACHES010000003.1"/>
</dbReference>
<dbReference type="PIRSF" id="PIRSF000111">
    <property type="entry name" value="ALDH_ADH"/>
    <property type="match status" value="1"/>
</dbReference>
<dbReference type="InterPro" id="IPR016162">
    <property type="entry name" value="Ald_DH_N"/>
</dbReference>
<evidence type="ECO:0000259" key="13">
    <source>
        <dbReference type="Pfam" id="PF00171"/>
    </source>
</evidence>
<keyword evidence="6" id="KW-0511">Multifunctional enzyme</keyword>
<dbReference type="Proteomes" id="UP000523528">
    <property type="component" value="Unassembled WGS sequence"/>
</dbReference>
<dbReference type="InterPro" id="IPR056798">
    <property type="entry name" value="ADH_Fe_C"/>
</dbReference>
<dbReference type="InterPro" id="IPR039697">
    <property type="entry name" value="Alcohol_dehydrogenase_Fe"/>
</dbReference>
<dbReference type="Gene3D" id="3.40.605.10">
    <property type="entry name" value="Aldehyde Dehydrogenase, Chain A, domain 1"/>
    <property type="match status" value="1"/>
</dbReference>
<dbReference type="SUPFAM" id="SSF56796">
    <property type="entry name" value="Dehydroquinate synthase-like"/>
    <property type="match status" value="1"/>
</dbReference>
<evidence type="ECO:0000256" key="8">
    <source>
        <dbReference type="ARBA" id="ARBA00035645"/>
    </source>
</evidence>
<dbReference type="GO" id="GO:0004022">
    <property type="term" value="F:alcohol dehydrogenase (NAD+) activity"/>
    <property type="evidence" value="ECO:0007669"/>
    <property type="project" value="UniProtKB-UniRule"/>
</dbReference>
<reference evidence="16 17" key="1">
    <citation type="submission" date="2020-08" db="EMBL/GenBank/DDBJ databases">
        <title>Genomic Encyclopedia of Type Strains, Phase IV (KMG-IV): sequencing the most valuable type-strain genomes for metagenomic binning, comparative biology and taxonomic classification.</title>
        <authorList>
            <person name="Goeker M."/>
        </authorList>
    </citation>
    <scope>NUCLEOTIDE SEQUENCE [LARGE SCALE GENOMIC DNA]</scope>
    <source>
        <strain evidence="16 17">DSM 23211</strain>
    </source>
</reference>
<dbReference type="GO" id="GO:0008774">
    <property type="term" value="F:acetaldehyde dehydrogenase (acetylating) activity"/>
    <property type="evidence" value="ECO:0007669"/>
    <property type="project" value="UniProtKB-UniRule"/>
</dbReference>
<protein>
    <recommendedName>
        <fullName evidence="11 12">Aldehyde-alcohol dehydrogenase</fullName>
    </recommendedName>
</protein>
<comment type="similarity">
    <text evidence="8 12">In the C-terminal section; belongs to the iron-containing alcohol dehydrogenase family.</text>
</comment>
<comment type="caution">
    <text evidence="16">The sequence shown here is derived from an EMBL/GenBank/DDBJ whole genome shotgun (WGS) entry which is preliminary data.</text>
</comment>
<evidence type="ECO:0000256" key="11">
    <source>
        <dbReference type="ARBA" id="ARBA00074764"/>
    </source>
</evidence>
<dbReference type="InterPro" id="IPR012079">
    <property type="entry name" value="Bifunc_Ald-ADH"/>
</dbReference>
<dbReference type="InterPro" id="IPR016161">
    <property type="entry name" value="Ald_DH/histidinol_DH"/>
</dbReference>
<dbReference type="SUPFAM" id="SSF53720">
    <property type="entry name" value="ALDH-like"/>
    <property type="match status" value="1"/>
</dbReference>
<dbReference type="Pfam" id="PF25137">
    <property type="entry name" value="ADH_Fe_C"/>
    <property type="match status" value="1"/>
</dbReference>
<evidence type="ECO:0000256" key="5">
    <source>
        <dbReference type="ARBA" id="ARBA00023027"/>
    </source>
</evidence>
<dbReference type="GO" id="GO:0046872">
    <property type="term" value="F:metal ion binding"/>
    <property type="evidence" value="ECO:0007669"/>
    <property type="project" value="InterPro"/>
</dbReference>
<dbReference type="GO" id="GO:0006066">
    <property type="term" value="P:alcohol metabolic process"/>
    <property type="evidence" value="ECO:0007669"/>
    <property type="project" value="InterPro"/>
</dbReference>
<sequence length="867" mass="95698">MAVDEKVLDQKKEVTKMIDMLVANAQKALKAFRDYDQEMIDHIVKQMALAGLDKHMYLAKLAIEETKRGVYEDKIIKNIFATEYIYHNMKYDKTVGVIRENEHEGIIEIAEPVGVIAGVTPVTNPTSTTMFKALISIKTRNPIIFAFHPSAQKCSSEAARILRDAAIAAGAPEHCIQWIETPSVEATQQLMHHPGVSLILATGGAGMVKAAYSSGKPALGVGPGNVPCYIEKTANIKRAVNDLILSKTFDNGMICASEQAVIIDKEIYDAVKNEMIANKCYFLSEEEKKKVEKLVINENTCAVNPNIVGKPAYEIAKMAGVDVPVDTKILVAEVKSVGPQEPLSREKLSPVLACYKVNSTEEGLKRAEEMLEFGGLGHSAVIHSENQEVILEFGKRMKAGRIISNAPSSQGAIGDIYNAYIPSLTLGCGTFGGNSVSTNVGATHLMNIKKLARRNVNMQWFKVPPKIYFEKHATQYLAKMPNISRAFIVTDPGMVQLGYVDKVLYYLRKRPDYVHCEIFSEVEPDPSIETVMKGADMMRAFQPDVIIALGGGSAMDAAKAMWLFYEHPNTDFNGLKQKFLDIRKRVFKYPKLGQKAQFVAIPTTSGTGSEVTSFAVITDKKNNVKYPLADYELTPDVAIVDPQFVMTMPKHITADTGMDVLTHAIEAYVSNMANDYTDGLALKAIQLVFEYLPRAYKNGNDEVAREKMHNASTIAGMAFANAFLGINHSLAHKLGAEFHIPHGRANTILMPHVIRYNAQKPKKFTAFPKYEHFVADQRYAQIARLLGLPAKTTEEGVESLVQAIIKLAKELDMPLSIAATGVSKEEFESKVEQLAELAFEDQCTTANPKLPLVSDLADIYRQAYKGV</sequence>
<name>A0A7W9YQ06_9BACL</name>
<evidence type="ECO:0000256" key="7">
    <source>
        <dbReference type="ARBA" id="ARBA00035641"/>
    </source>
</evidence>
<dbReference type="GO" id="GO:0015976">
    <property type="term" value="P:carbon utilization"/>
    <property type="evidence" value="ECO:0007669"/>
    <property type="project" value="InterPro"/>
</dbReference>
<dbReference type="Gene3D" id="3.40.309.10">
    <property type="entry name" value="Aldehyde Dehydrogenase, Chain A, domain 2"/>
    <property type="match status" value="1"/>
</dbReference>
<feature type="domain" description="Fe-containing alcohol dehydrogenase-like C-terminal" evidence="15">
    <location>
        <begin position="653"/>
        <end position="864"/>
    </location>
</feature>
<dbReference type="EMBL" id="JACHES010000003">
    <property type="protein sequence ID" value="MBB6176228.1"/>
    <property type="molecule type" value="Genomic_DNA"/>
</dbReference>
<dbReference type="InterPro" id="IPR018211">
    <property type="entry name" value="ADH_Fe_CS"/>
</dbReference>
<dbReference type="AlphaFoldDB" id="A0A7W9YQ06"/>
<dbReference type="PANTHER" id="PTHR11496:SF83">
    <property type="entry name" value="HYDROXYACID-OXOACID TRANSHYDROGENASE, MITOCHONDRIAL"/>
    <property type="match status" value="1"/>
</dbReference>
<keyword evidence="4" id="KW-0408">Iron</keyword>
<dbReference type="NCBIfam" id="NF010378">
    <property type="entry name" value="PRK13805.1"/>
    <property type="match status" value="1"/>
</dbReference>
<dbReference type="PANTHER" id="PTHR11496">
    <property type="entry name" value="ALCOHOL DEHYDROGENASE"/>
    <property type="match status" value="1"/>
</dbReference>
<evidence type="ECO:0000256" key="3">
    <source>
        <dbReference type="ARBA" id="ARBA00023002"/>
    </source>
</evidence>
<dbReference type="CDD" id="cd08178">
    <property type="entry name" value="AAD_C"/>
    <property type="match status" value="1"/>
</dbReference>
<gene>
    <name evidence="16" type="ORF">HNQ82_001039</name>
</gene>
<comment type="cofactor">
    <cofactor evidence="1">
        <name>Fe(2+)</name>
        <dbReference type="ChEBI" id="CHEBI:29033"/>
    </cofactor>
</comment>
<dbReference type="InterPro" id="IPR034789">
    <property type="entry name" value="AAD_C"/>
</dbReference>
<dbReference type="Pfam" id="PF00465">
    <property type="entry name" value="Fe-ADH"/>
    <property type="match status" value="1"/>
</dbReference>
<dbReference type="FunFam" id="3.40.309.10:FF:000007">
    <property type="entry name" value="Aldehyde-alcohol dehydrogenase"/>
    <property type="match status" value="1"/>
</dbReference>
<feature type="domain" description="Alcohol dehydrogenase iron-type/glycerol dehydrogenase GldA" evidence="14">
    <location>
        <begin position="464"/>
        <end position="642"/>
    </location>
</feature>
<dbReference type="Gene3D" id="1.20.1090.10">
    <property type="entry name" value="Dehydroquinate synthase-like - alpha domain"/>
    <property type="match status" value="1"/>
</dbReference>
<comment type="catalytic activity">
    <reaction evidence="10">
        <text>ethanol + NAD(+) = acetaldehyde + NADH + H(+)</text>
        <dbReference type="Rhea" id="RHEA:25290"/>
        <dbReference type="ChEBI" id="CHEBI:15343"/>
        <dbReference type="ChEBI" id="CHEBI:15378"/>
        <dbReference type="ChEBI" id="CHEBI:16236"/>
        <dbReference type="ChEBI" id="CHEBI:57540"/>
        <dbReference type="ChEBI" id="CHEBI:57945"/>
        <dbReference type="EC" id="1.1.1.1"/>
    </reaction>
</comment>
<organism evidence="16 17">
    <name type="scientific">Anoxybacillus tengchongensis</name>
    <dbReference type="NCBI Taxonomy" id="576944"/>
    <lineage>
        <taxon>Bacteria</taxon>
        <taxon>Bacillati</taxon>
        <taxon>Bacillota</taxon>
        <taxon>Bacilli</taxon>
        <taxon>Bacillales</taxon>
        <taxon>Anoxybacillaceae</taxon>
        <taxon>Anoxybacillus</taxon>
    </lineage>
</organism>
<evidence type="ECO:0000259" key="15">
    <source>
        <dbReference type="Pfam" id="PF25137"/>
    </source>
</evidence>
<dbReference type="CDD" id="cd07122">
    <property type="entry name" value="ALDH_F20_ACDH"/>
    <property type="match status" value="1"/>
</dbReference>
<dbReference type="Pfam" id="PF00171">
    <property type="entry name" value="Aldedh"/>
    <property type="match status" value="1"/>
</dbReference>
<feature type="domain" description="Aldehyde dehydrogenase" evidence="13">
    <location>
        <begin position="11"/>
        <end position="277"/>
    </location>
</feature>
<dbReference type="FunFam" id="3.40.50.1970:FF:000002">
    <property type="entry name" value="Aldehyde-alcohol dehydrogenase"/>
    <property type="match status" value="1"/>
</dbReference>
<keyword evidence="17" id="KW-1185">Reference proteome</keyword>
<dbReference type="InterPro" id="IPR015590">
    <property type="entry name" value="Aldehyde_DH_dom"/>
</dbReference>
<evidence type="ECO:0000256" key="9">
    <source>
        <dbReference type="ARBA" id="ARBA00049194"/>
    </source>
</evidence>
<dbReference type="InterPro" id="IPR016163">
    <property type="entry name" value="Ald_DH_C"/>
</dbReference>
<evidence type="ECO:0000259" key="14">
    <source>
        <dbReference type="Pfam" id="PF00465"/>
    </source>
</evidence>
<proteinExistence type="inferred from homology"/>
<dbReference type="PROSITE" id="PS00913">
    <property type="entry name" value="ADH_IRON_1"/>
    <property type="match status" value="1"/>
</dbReference>
<comment type="similarity">
    <text evidence="2">Belongs to the iron-containing alcohol dehydrogenase family.</text>
</comment>
<keyword evidence="3 12" id="KW-0560">Oxidoreductase</keyword>
<comment type="catalytic activity">
    <reaction evidence="9">
        <text>an aldehyde + NAD(+) + H2O = a carboxylate + NADH + 2 H(+)</text>
        <dbReference type="Rhea" id="RHEA:16185"/>
        <dbReference type="ChEBI" id="CHEBI:15377"/>
        <dbReference type="ChEBI" id="CHEBI:15378"/>
        <dbReference type="ChEBI" id="CHEBI:17478"/>
        <dbReference type="ChEBI" id="CHEBI:29067"/>
        <dbReference type="ChEBI" id="CHEBI:57540"/>
        <dbReference type="ChEBI" id="CHEBI:57945"/>
        <dbReference type="EC" id="1.2.1.3"/>
    </reaction>
</comment>
<dbReference type="InterPro" id="IPR001670">
    <property type="entry name" value="ADH_Fe/GldA"/>
</dbReference>
<evidence type="ECO:0000256" key="2">
    <source>
        <dbReference type="ARBA" id="ARBA00007358"/>
    </source>
</evidence>
<evidence type="ECO:0000256" key="10">
    <source>
        <dbReference type="ARBA" id="ARBA00052923"/>
    </source>
</evidence>
<evidence type="ECO:0000313" key="17">
    <source>
        <dbReference type="Proteomes" id="UP000523528"/>
    </source>
</evidence>
<evidence type="ECO:0000256" key="4">
    <source>
        <dbReference type="ARBA" id="ARBA00023004"/>
    </source>
</evidence>
<evidence type="ECO:0000256" key="12">
    <source>
        <dbReference type="PIRNR" id="PIRNR000111"/>
    </source>
</evidence>
<dbReference type="Gene3D" id="3.40.50.1970">
    <property type="match status" value="1"/>
</dbReference>
<keyword evidence="5" id="KW-0520">NAD</keyword>
<dbReference type="GO" id="GO:0004029">
    <property type="term" value="F:aldehyde dehydrogenase (NAD+) activity"/>
    <property type="evidence" value="ECO:0007669"/>
    <property type="project" value="UniProtKB-EC"/>
</dbReference>
<evidence type="ECO:0000313" key="16">
    <source>
        <dbReference type="EMBL" id="MBB6176228.1"/>
    </source>
</evidence>